<feature type="transmembrane region" description="Helical" evidence="2">
    <location>
        <begin position="61"/>
        <end position="78"/>
    </location>
</feature>
<evidence type="ECO:0000256" key="1">
    <source>
        <dbReference type="SAM" id="Coils"/>
    </source>
</evidence>
<evidence type="ECO:0000313" key="3">
    <source>
        <dbReference type="EMBL" id="KZD71171.1"/>
    </source>
</evidence>
<protein>
    <submittedName>
        <fullName evidence="3">Uncharacterized protein</fullName>
    </submittedName>
</protein>
<keyword evidence="2" id="KW-0472">Membrane</keyword>
<name>A0A164QDU4_BACCE</name>
<dbReference type="EMBL" id="LJKE01000020">
    <property type="protein sequence ID" value="KZD71171.1"/>
    <property type="molecule type" value="Genomic_DNA"/>
</dbReference>
<dbReference type="Proteomes" id="UP000076482">
    <property type="component" value="Unassembled WGS sequence"/>
</dbReference>
<reference evidence="3 4" key="1">
    <citation type="submission" date="2015-09" db="EMBL/GenBank/DDBJ databases">
        <title>Bacillus cereus food isolates.</title>
        <authorList>
            <person name="Boekhorst J."/>
        </authorList>
    </citation>
    <scope>NUCLEOTIDE SEQUENCE [LARGE SCALE GENOMIC DNA]</scope>
    <source>
        <strain evidence="3 4">B4088</strain>
    </source>
</reference>
<accession>A0A164QDU4</accession>
<sequence length="105" mass="12230">MDTYLTNSQNKKIQELTNEKNKVIEKQEELSKKFQNNNRGIFTTFLFLGLSTLIIPFSLKLFIIIFVWSSAFAGILAYKRMVIKKQIDNSHQKVSHLLNCYGNNQ</sequence>
<comment type="caution">
    <text evidence="3">The sequence shown here is derived from an EMBL/GenBank/DDBJ whole genome shotgun (WGS) entry which is preliminary data.</text>
</comment>
<evidence type="ECO:0000313" key="4">
    <source>
        <dbReference type="Proteomes" id="UP000076482"/>
    </source>
</evidence>
<evidence type="ECO:0000256" key="2">
    <source>
        <dbReference type="SAM" id="Phobius"/>
    </source>
</evidence>
<keyword evidence="1" id="KW-0175">Coiled coil</keyword>
<keyword evidence="2" id="KW-0812">Transmembrane</keyword>
<dbReference type="AlphaFoldDB" id="A0A164QDU4"/>
<gene>
    <name evidence="3" type="ORF">B4088_0901</name>
</gene>
<dbReference type="PATRIC" id="fig|1396.535.peg.970"/>
<dbReference type="RefSeq" id="WP_063260071.1">
    <property type="nucleotide sequence ID" value="NZ_LJKE01000020.1"/>
</dbReference>
<proteinExistence type="predicted"/>
<feature type="coiled-coil region" evidence="1">
    <location>
        <begin position="6"/>
        <end position="33"/>
    </location>
</feature>
<organism evidence="3 4">
    <name type="scientific">Bacillus cereus</name>
    <dbReference type="NCBI Taxonomy" id="1396"/>
    <lineage>
        <taxon>Bacteria</taxon>
        <taxon>Bacillati</taxon>
        <taxon>Bacillota</taxon>
        <taxon>Bacilli</taxon>
        <taxon>Bacillales</taxon>
        <taxon>Bacillaceae</taxon>
        <taxon>Bacillus</taxon>
        <taxon>Bacillus cereus group</taxon>
    </lineage>
</organism>
<feature type="transmembrane region" description="Helical" evidence="2">
    <location>
        <begin position="39"/>
        <end position="55"/>
    </location>
</feature>
<keyword evidence="2" id="KW-1133">Transmembrane helix</keyword>